<dbReference type="OrthoDB" id="6293717at2"/>
<protein>
    <recommendedName>
        <fullName evidence="3">Transcription factor zinc-finger domain-containing protein</fullName>
    </recommendedName>
</protein>
<dbReference type="Proteomes" id="UP000309186">
    <property type="component" value="Unassembled WGS sequence"/>
</dbReference>
<evidence type="ECO:0000313" key="2">
    <source>
        <dbReference type="Proteomes" id="UP000309186"/>
    </source>
</evidence>
<dbReference type="EMBL" id="PPSW01000014">
    <property type="protein sequence ID" value="TLX47204.1"/>
    <property type="molecule type" value="Genomic_DNA"/>
</dbReference>
<name>A0A5R9Q320_9GAMM</name>
<organism evidence="1 2">
    <name type="scientific">Pseudoalteromonas phenolica</name>
    <dbReference type="NCBI Taxonomy" id="161398"/>
    <lineage>
        <taxon>Bacteria</taxon>
        <taxon>Pseudomonadati</taxon>
        <taxon>Pseudomonadota</taxon>
        <taxon>Gammaproteobacteria</taxon>
        <taxon>Alteromonadales</taxon>
        <taxon>Pseudoalteromonadaceae</taxon>
        <taxon>Pseudoalteromonas</taxon>
    </lineage>
</organism>
<proteinExistence type="predicted"/>
<reference evidence="1 2" key="1">
    <citation type="submission" date="2018-01" db="EMBL/GenBank/DDBJ databases">
        <title>Co-occurrence of chitin degradation, pigmentation and bioactivity in marine Pseudoalteromonas.</title>
        <authorList>
            <person name="Paulsen S."/>
            <person name="Gram L."/>
            <person name="Machado H."/>
        </authorList>
    </citation>
    <scope>NUCLEOTIDE SEQUENCE [LARGE SCALE GENOMIC DNA]</scope>
    <source>
        <strain evidence="1 2">S3663</strain>
    </source>
</reference>
<gene>
    <name evidence="1" type="ORF">C1E24_10400</name>
</gene>
<evidence type="ECO:0008006" key="3">
    <source>
        <dbReference type="Google" id="ProtNLM"/>
    </source>
</evidence>
<sequence length="132" mass="15053">MQCYQCNAKLEYDLTEIHTGYGCSACHGAWLPAKFLKAIGTVKEFDYMAFVGQVQSQVKETTELTCPSGCGKLHRHFFENSHFSYCHSCFGAWFKQGELKGFLHNFRDAKDIRVLDTADRINGLDILFDLLK</sequence>
<dbReference type="AlphaFoldDB" id="A0A5R9Q320"/>
<accession>A0A5R9Q320</accession>
<dbReference type="RefSeq" id="WP_138481167.1">
    <property type="nucleotide sequence ID" value="NZ_PPSW01000014.1"/>
</dbReference>
<evidence type="ECO:0000313" key="1">
    <source>
        <dbReference type="EMBL" id="TLX47204.1"/>
    </source>
</evidence>
<comment type="caution">
    <text evidence="1">The sequence shown here is derived from an EMBL/GenBank/DDBJ whole genome shotgun (WGS) entry which is preliminary data.</text>
</comment>